<evidence type="ECO:0000256" key="7">
    <source>
        <dbReference type="ARBA" id="ARBA00023002"/>
    </source>
</evidence>
<dbReference type="Proteomes" id="UP000828390">
    <property type="component" value="Unassembled WGS sequence"/>
</dbReference>
<evidence type="ECO:0000256" key="5">
    <source>
        <dbReference type="ARBA" id="ARBA00022827"/>
    </source>
</evidence>
<comment type="catalytic activity">
    <reaction evidence="10">
        <text>ubiquinone-10 + hydrogen sulfide + glutathione + H(+) = S-sulfanylglutathione + ubiquinol-10</text>
        <dbReference type="Rhea" id="RHEA:62608"/>
        <dbReference type="ChEBI" id="CHEBI:15378"/>
        <dbReference type="ChEBI" id="CHEBI:29919"/>
        <dbReference type="ChEBI" id="CHEBI:46245"/>
        <dbReference type="ChEBI" id="CHEBI:57925"/>
        <dbReference type="ChEBI" id="CHEBI:58905"/>
        <dbReference type="ChEBI" id="CHEBI:64183"/>
    </reaction>
    <physiologicalReaction direction="left-to-right" evidence="10">
        <dbReference type="Rhea" id="RHEA:62609"/>
    </physiologicalReaction>
</comment>
<evidence type="ECO:0000256" key="8">
    <source>
        <dbReference type="ARBA" id="ARBA00023128"/>
    </source>
</evidence>
<comment type="function">
    <text evidence="12">Catalyzes the oxidation of hydrogen sulfide with the help of a quinone, such as ubiquinone-10, giving rise to thiosulfate and ultimately to sulfane (molecular sulfur) atoms. Requires an additional electron acceptor; can use sulfite, sulfide or cyanide (in vitro). It is believed the in vivo electron acceptor is glutathione.</text>
</comment>
<keyword evidence="4" id="KW-0874">Quinone</keyword>
<keyword evidence="6" id="KW-0809">Transit peptide</keyword>
<evidence type="ECO:0000313" key="18">
    <source>
        <dbReference type="Proteomes" id="UP000828390"/>
    </source>
</evidence>
<evidence type="ECO:0000256" key="16">
    <source>
        <dbReference type="ARBA" id="ARBA00082958"/>
    </source>
</evidence>
<comment type="caution">
    <text evidence="17">The sequence shown here is derived from an EMBL/GenBank/DDBJ whole genome shotgun (WGS) entry which is preliminary data.</text>
</comment>
<keyword evidence="7" id="KW-0560">Oxidoreductase</keyword>
<evidence type="ECO:0000256" key="13">
    <source>
        <dbReference type="ARBA" id="ARBA00060891"/>
    </source>
</evidence>
<evidence type="ECO:0000256" key="2">
    <source>
        <dbReference type="ARBA" id="ARBA00004173"/>
    </source>
</evidence>
<name>A0A9D4L8D0_DREPO</name>
<proteinExistence type="inferred from homology"/>
<comment type="catalytic activity">
    <reaction evidence="9">
        <text>ubiquinone-10 + hydrogen sulfide + sulfite + 2 H(+) = ubiquinol-10 + thiosulfate</text>
        <dbReference type="Rhea" id="RHEA:38359"/>
        <dbReference type="ChEBI" id="CHEBI:15378"/>
        <dbReference type="ChEBI" id="CHEBI:17359"/>
        <dbReference type="ChEBI" id="CHEBI:29919"/>
        <dbReference type="ChEBI" id="CHEBI:33542"/>
        <dbReference type="ChEBI" id="CHEBI:46245"/>
        <dbReference type="ChEBI" id="CHEBI:64183"/>
    </reaction>
    <physiologicalReaction direction="left-to-right" evidence="9">
        <dbReference type="Rhea" id="RHEA:38360"/>
    </physiologicalReaction>
</comment>
<dbReference type="InterPro" id="IPR036188">
    <property type="entry name" value="FAD/NAD-bd_sf"/>
</dbReference>
<dbReference type="EMBL" id="JAIWYP010000003">
    <property type="protein sequence ID" value="KAH3853129.1"/>
    <property type="molecule type" value="Genomic_DNA"/>
</dbReference>
<dbReference type="AlphaFoldDB" id="A0A9D4L8D0"/>
<comment type="catalytic activity">
    <reaction evidence="11">
        <text>a quinone + hydrogen sulfide + glutathione + H(+) = S-sulfanylglutathione + a quinol</text>
        <dbReference type="Rhea" id="RHEA:55156"/>
        <dbReference type="ChEBI" id="CHEBI:15378"/>
        <dbReference type="ChEBI" id="CHEBI:24646"/>
        <dbReference type="ChEBI" id="CHEBI:29919"/>
        <dbReference type="ChEBI" id="CHEBI:57925"/>
        <dbReference type="ChEBI" id="CHEBI:58905"/>
        <dbReference type="ChEBI" id="CHEBI:132124"/>
        <dbReference type="EC" id="1.8.5.8"/>
    </reaction>
    <physiologicalReaction direction="left-to-right" evidence="11">
        <dbReference type="Rhea" id="RHEA:55157"/>
    </physiologicalReaction>
</comment>
<evidence type="ECO:0000256" key="10">
    <source>
        <dbReference type="ARBA" id="ARBA00052810"/>
    </source>
</evidence>
<dbReference type="GO" id="GO:0005739">
    <property type="term" value="C:mitochondrion"/>
    <property type="evidence" value="ECO:0007669"/>
    <property type="project" value="UniProtKB-SubCell"/>
</dbReference>
<gene>
    <name evidence="17" type="ORF">DPMN_095651</name>
</gene>
<dbReference type="FunFam" id="3.50.50.60:FF:000034">
    <property type="entry name" value="sulfide:quinone oxidoreductase, mitochondrial"/>
    <property type="match status" value="1"/>
</dbReference>
<dbReference type="InterPro" id="IPR015904">
    <property type="entry name" value="Sulphide_quinone_reductase"/>
</dbReference>
<evidence type="ECO:0000256" key="14">
    <source>
        <dbReference type="ARBA" id="ARBA00066447"/>
    </source>
</evidence>
<dbReference type="GO" id="GO:0070221">
    <property type="term" value="P:sulfide oxidation, using sulfide:quinone oxidoreductase"/>
    <property type="evidence" value="ECO:0007669"/>
    <property type="project" value="TreeGrafter"/>
</dbReference>
<evidence type="ECO:0000256" key="11">
    <source>
        <dbReference type="ARBA" id="ARBA00052986"/>
    </source>
</evidence>
<dbReference type="SUPFAM" id="SSF51905">
    <property type="entry name" value="FAD/NAD(P)-binding domain"/>
    <property type="match status" value="2"/>
</dbReference>
<accession>A0A9D4L8D0</accession>
<dbReference type="EC" id="1.8.5.8" evidence="14"/>
<evidence type="ECO:0000256" key="9">
    <source>
        <dbReference type="ARBA" id="ARBA00051038"/>
    </source>
</evidence>
<evidence type="ECO:0000256" key="1">
    <source>
        <dbReference type="ARBA" id="ARBA00001974"/>
    </source>
</evidence>
<protein>
    <recommendedName>
        <fullName evidence="15">Sulfide:quinone oxidoreductase, mitochondrial</fullName>
        <ecNumber evidence="14">1.8.5.8</ecNumber>
    </recommendedName>
    <alternativeName>
        <fullName evidence="16">Sulfide quinone oxidoreductase</fullName>
    </alternativeName>
</protein>
<keyword evidence="5" id="KW-0274">FAD</keyword>
<comment type="cofactor">
    <cofactor evidence="1">
        <name>FAD</name>
        <dbReference type="ChEBI" id="CHEBI:57692"/>
    </cofactor>
</comment>
<keyword evidence="18" id="KW-1185">Reference proteome</keyword>
<feature type="non-terminal residue" evidence="17">
    <location>
        <position position="1"/>
    </location>
</feature>
<reference evidence="17" key="2">
    <citation type="submission" date="2020-11" db="EMBL/GenBank/DDBJ databases">
        <authorList>
            <person name="McCartney M.A."/>
            <person name="Auch B."/>
            <person name="Kono T."/>
            <person name="Mallez S."/>
            <person name="Becker A."/>
            <person name="Gohl D.M."/>
            <person name="Silverstein K.A.T."/>
            <person name="Koren S."/>
            <person name="Bechman K.B."/>
            <person name="Herman A."/>
            <person name="Abrahante J.E."/>
            <person name="Garbe J."/>
        </authorList>
    </citation>
    <scope>NUCLEOTIDE SEQUENCE</scope>
    <source>
        <strain evidence="17">Duluth1</strain>
        <tissue evidence="17">Whole animal</tissue>
    </source>
</reference>
<evidence type="ECO:0000313" key="17">
    <source>
        <dbReference type="EMBL" id="KAH3853129.1"/>
    </source>
</evidence>
<evidence type="ECO:0000256" key="12">
    <source>
        <dbReference type="ARBA" id="ARBA00059167"/>
    </source>
</evidence>
<dbReference type="GO" id="GO:0070224">
    <property type="term" value="F:sulfide:quinone oxidoreductase activity"/>
    <property type="evidence" value="ECO:0007669"/>
    <property type="project" value="TreeGrafter"/>
</dbReference>
<sequence>HHYYQPMWTLVGAGIKKIDNSQRLMKEVLPQGCDHYVQRLQEIDPEKNTVILDNGEKLTYDYLVIGLGIQINLNKVEGLIEALKVDPNVCTNYVSDYVVKTYPAIQNFKGGNAIFTFPNTPIKCAGAPQKIMYLAEEYWAKHGVRDKTKVMYNSALGVIFGVKKYAERLLTVVERKNINLNLRESLTSVDPLKKTATFDLLDNKNGEKKTYTYDFLHVSPPMSAPDVLKNSTVPIVDASGFLDVNKYTCQHVKFPNIFGIGDCTNIPTSKTAAAVATQNKIVHRSMTEVMAGKAPTGGYEGYTSCPLITGYHSCILAEFGFDGVVLETFPIDQGKERRTMFHMKKDVMPQIYWQMLLKGYWGGPQPYRKIMHLGFV</sequence>
<dbReference type="Gene3D" id="3.50.50.60">
    <property type="entry name" value="FAD/NAD(P)-binding domain"/>
    <property type="match status" value="2"/>
</dbReference>
<dbReference type="GO" id="GO:0071949">
    <property type="term" value="F:FAD binding"/>
    <property type="evidence" value="ECO:0007669"/>
    <property type="project" value="TreeGrafter"/>
</dbReference>
<keyword evidence="3" id="KW-0285">Flavoprotein</keyword>
<evidence type="ECO:0000256" key="4">
    <source>
        <dbReference type="ARBA" id="ARBA00022719"/>
    </source>
</evidence>
<dbReference type="GO" id="GO:0048038">
    <property type="term" value="F:quinone binding"/>
    <property type="evidence" value="ECO:0007669"/>
    <property type="project" value="UniProtKB-KW"/>
</dbReference>
<organism evidence="17 18">
    <name type="scientific">Dreissena polymorpha</name>
    <name type="common">Zebra mussel</name>
    <name type="synonym">Mytilus polymorpha</name>
    <dbReference type="NCBI Taxonomy" id="45954"/>
    <lineage>
        <taxon>Eukaryota</taxon>
        <taxon>Metazoa</taxon>
        <taxon>Spiralia</taxon>
        <taxon>Lophotrochozoa</taxon>
        <taxon>Mollusca</taxon>
        <taxon>Bivalvia</taxon>
        <taxon>Autobranchia</taxon>
        <taxon>Heteroconchia</taxon>
        <taxon>Euheterodonta</taxon>
        <taxon>Imparidentia</taxon>
        <taxon>Neoheterodontei</taxon>
        <taxon>Myida</taxon>
        <taxon>Dreissenoidea</taxon>
        <taxon>Dreissenidae</taxon>
        <taxon>Dreissena</taxon>
    </lineage>
</organism>
<comment type="subcellular location">
    <subcellularLocation>
        <location evidence="2">Mitochondrion</location>
    </subcellularLocation>
</comment>
<dbReference type="PANTHER" id="PTHR10632">
    <property type="entry name" value="SULFIDE:QUINONE OXIDOREDUCTASE"/>
    <property type="match status" value="1"/>
</dbReference>
<evidence type="ECO:0000256" key="15">
    <source>
        <dbReference type="ARBA" id="ARBA00070160"/>
    </source>
</evidence>
<dbReference type="PANTHER" id="PTHR10632:SF2">
    <property type="entry name" value="SULFIDE:QUINONE OXIDOREDUCTASE, MITOCHONDRIAL"/>
    <property type="match status" value="1"/>
</dbReference>
<keyword evidence="8" id="KW-0496">Mitochondrion</keyword>
<evidence type="ECO:0000256" key="6">
    <source>
        <dbReference type="ARBA" id="ARBA00022946"/>
    </source>
</evidence>
<evidence type="ECO:0000256" key="3">
    <source>
        <dbReference type="ARBA" id="ARBA00022630"/>
    </source>
</evidence>
<comment type="similarity">
    <text evidence="13">Belongs to the SQRD family.</text>
</comment>
<dbReference type="GO" id="GO:0106436">
    <property type="term" value="F:glutathione-dependent sulfide quinone oxidoreductase activity"/>
    <property type="evidence" value="ECO:0007669"/>
    <property type="project" value="UniProtKB-EC"/>
</dbReference>
<reference evidence="17" key="1">
    <citation type="journal article" date="2019" name="bioRxiv">
        <title>The Genome of the Zebra Mussel, Dreissena polymorpha: A Resource for Invasive Species Research.</title>
        <authorList>
            <person name="McCartney M.A."/>
            <person name="Auch B."/>
            <person name="Kono T."/>
            <person name="Mallez S."/>
            <person name="Zhang Y."/>
            <person name="Obille A."/>
            <person name="Becker A."/>
            <person name="Abrahante J.E."/>
            <person name="Garbe J."/>
            <person name="Badalamenti J.P."/>
            <person name="Herman A."/>
            <person name="Mangelson H."/>
            <person name="Liachko I."/>
            <person name="Sullivan S."/>
            <person name="Sone E.D."/>
            <person name="Koren S."/>
            <person name="Silverstein K.A.T."/>
            <person name="Beckman K.B."/>
            <person name="Gohl D.M."/>
        </authorList>
    </citation>
    <scope>NUCLEOTIDE SEQUENCE</scope>
    <source>
        <strain evidence="17">Duluth1</strain>
        <tissue evidence="17">Whole animal</tissue>
    </source>
</reference>